<comment type="caution">
    <text evidence="2">The sequence shown here is derived from an EMBL/GenBank/DDBJ whole genome shotgun (WGS) entry which is preliminary data.</text>
</comment>
<name>A0A7J3QEQ1_9CREN</name>
<sequence length="392" mass="44960">MILLLIVAIIILQVFERRASGLAYSGASPHNNDWDGTSELVKMYNEIYGNVVIVDDWINLYFKMNDIDSCNNLFIISPEKSYNFLEKLVIYRLVYEKRFNVIIFDEGPYSNDLLSYLNIPVSIKGFNYIKDINGSPILRGKISLGNTSLIVFFAYASPIMVYNKSICRSIASINNITVGVMCNIGNRSFLVIGDGSIAINSVIAFKSALNPYTTFLKHIIPSICDPNKKVSIYIDSTKYKPRLVTVEEMINQGHSYREIFGTLINPSRYIFIFLIYINDYINRDFVLYLSIITFVLLIVLINNLLLKNKNKMESQQRIPIDTIINTDEKILINLVNILCNNAKRIESDKRYKALCKCASKRIRKHSCLENFKNIINSDKELKRLILSIMLKS</sequence>
<evidence type="ECO:0000256" key="1">
    <source>
        <dbReference type="SAM" id="Phobius"/>
    </source>
</evidence>
<keyword evidence="1" id="KW-0472">Membrane</keyword>
<protein>
    <recommendedName>
        <fullName evidence="3">DUF4350 domain-containing protein</fullName>
    </recommendedName>
</protein>
<dbReference type="AlphaFoldDB" id="A0A7J3QEQ1"/>
<reference evidence="2" key="1">
    <citation type="journal article" date="2020" name="mSystems">
        <title>Genome- and Community-Level Interaction Insights into Carbon Utilization and Element Cycling Functions of Hydrothermarchaeota in Hydrothermal Sediment.</title>
        <authorList>
            <person name="Zhou Z."/>
            <person name="Liu Y."/>
            <person name="Xu W."/>
            <person name="Pan J."/>
            <person name="Luo Z.H."/>
            <person name="Li M."/>
        </authorList>
    </citation>
    <scope>NUCLEOTIDE SEQUENCE [LARGE SCALE GENOMIC DNA]</scope>
    <source>
        <strain evidence="2">SpSt-721</strain>
    </source>
</reference>
<evidence type="ECO:0008006" key="3">
    <source>
        <dbReference type="Google" id="ProtNLM"/>
    </source>
</evidence>
<organism evidence="2">
    <name type="scientific">Ignisphaera aggregans</name>
    <dbReference type="NCBI Taxonomy" id="334771"/>
    <lineage>
        <taxon>Archaea</taxon>
        <taxon>Thermoproteota</taxon>
        <taxon>Thermoprotei</taxon>
        <taxon>Desulfurococcales</taxon>
        <taxon>Desulfurococcaceae</taxon>
        <taxon>Ignisphaera</taxon>
    </lineage>
</organism>
<keyword evidence="1" id="KW-1133">Transmembrane helix</keyword>
<keyword evidence="1" id="KW-0812">Transmembrane</keyword>
<evidence type="ECO:0000313" key="2">
    <source>
        <dbReference type="EMBL" id="HGV66604.1"/>
    </source>
</evidence>
<gene>
    <name evidence="2" type="ORF">ENV02_02155</name>
</gene>
<proteinExistence type="predicted"/>
<dbReference type="EMBL" id="DTET01000110">
    <property type="protein sequence ID" value="HGV66604.1"/>
    <property type="molecule type" value="Genomic_DNA"/>
</dbReference>
<feature type="transmembrane region" description="Helical" evidence="1">
    <location>
        <begin position="285"/>
        <end position="306"/>
    </location>
</feature>
<accession>A0A7J3QEQ1</accession>